<comment type="similarity">
    <text evidence="1">Belongs to the RcsF family.</text>
</comment>
<name>A0A140NPN8_PROSM</name>
<gene>
    <name evidence="1 2" type="primary">rcsF</name>
    <name evidence="2" type="ordered locus">S70_15180</name>
</gene>
<sequence>MRLLLLTLATFVLAGCGMNQYIHQGPNKGFTSMKLSKPVPKTDTKPSTTNVKLMNSPEELLGMPFKDLGVVSGQSCRESLQSPPANLNTAKKSMLTKAAYIAADAVVLHQCQTMASPGCYQATICEGSAIKIVE</sequence>
<dbReference type="Gene3D" id="3.30.110.70">
    <property type="entry name" value="Hypothetical protein apc22750. Chain B"/>
    <property type="match status" value="1"/>
</dbReference>
<comment type="function">
    <text evidence="1">Essential component of the Rcs signaling system, which controls transcription of numerous genes. Plays a role in signal transduction from the cell surface to the histidine kinase RcsC. May detect outer membrane defects.</text>
</comment>
<evidence type="ECO:0000256" key="1">
    <source>
        <dbReference type="HAMAP-Rule" id="MF_00976"/>
    </source>
</evidence>
<organism evidence="2 3">
    <name type="scientific">Providencia stuartii (strain MRSN 2154)</name>
    <dbReference type="NCBI Taxonomy" id="1157951"/>
    <lineage>
        <taxon>Bacteria</taxon>
        <taxon>Pseudomonadati</taxon>
        <taxon>Pseudomonadota</taxon>
        <taxon>Gammaproteobacteria</taxon>
        <taxon>Enterobacterales</taxon>
        <taxon>Morganellaceae</taxon>
        <taxon>Providencia</taxon>
    </lineage>
</organism>
<reference evidence="3" key="2">
    <citation type="submission" date="2012-04" db="EMBL/GenBank/DDBJ databases">
        <title>Complete genome sequence of Providencia stuartii clinical isolate MRSN 2154.</title>
        <authorList>
            <person name="Clifford R.J."/>
            <person name="Hang J."/>
            <person name="Riley M.C."/>
            <person name="Onmus-Leone F."/>
            <person name="Kuschner R.A."/>
            <person name="Lesho E.P."/>
            <person name="Waterman P.E."/>
        </authorList>
    </citation>
    <scope>NUCLEOTIDE SEQUENCE [LARGE SCALE GENOMIC DNA]</scope>
    <source>
        <strain evidence="3">MRSN 2154</strain>
    </source>
</reference>
<dbReference type="GeneID" id="93520332"/>
<dbReference type="Pfam" id="PF16358">
    <property type="entry name" value="RcsF"/>
    <property type="match status" value="1"/>
</dbReference>
<comment type="caution">
    <text evidence="1">Lacks conserved residue(s) required for the propagation of feature annotation.</text>
</comment>
<dbReference type="OrthoDB" id="6505467at2"/>
<dbReference type="AlphaFoldDB" id="A0A140NPN8"/>
<dbReference type="GO" id="GO:0035556">
    <property type="term" value="P:intracellular signal transduction"/>
    <property type="evidence" value="ECO:0007669"/>
    <property type="project" value="InterPro"/>
</dbReference>
<dbReference type="PROSITE" id="PS51257">
    <property type="entry name" value="PROKAR_LIPOPROTEIN"/>
    <property type="match status" value="1"/>
</dbReference>
<accession>A0A140NPN8</accession>
<keyword evidence="1" id="KW-0472">Membrane</keyword>
<proteinExistence type="inferred from homology"/>
<dbReference type="RefSeq" id="WP_004916709.1">
    <property type="nucleotide sequence ID" value="NC_017731.1"/>
</dbReference>
<dbReference type="EMBL" id="CP003488">
    <property type="protein sequence ID" value="AFH94861.1"/>
    <property type="molecule type" value="Genomic_DNA"/>
</dbReference>
<dbReference type="Proteomes" id="UP000005012">
    <property type="component" value="Chromosome"/>
</dbReference>
<reference evidence="2 3" key="1">
    <citation type="journal article" date="2012" name="J. Bacteriol.">
        <title>Complete Genome Sequence of Providencia stuartii Clinical Isolate MRSN 2154.</title>
        <authorList>
            <person name="Clifford R.J."/>
            <person name="Hang J."/>
            <person name="Riley M.C."/>
            <person name="Onmus-Leone F."/>
            <person name="Kuschner R.A."/>
            <person name="Lesho E.P."/>
            <person name="Waterman P.E."/>
        </authorList>
    </citation>
    <scope>NUCLEOTIDE SEQUENCE [LARGE SCALE GENOMIC DNA]</scope>
    <source>
        <strain evidence="2 3">MRSN 2154</strain>
    </source>
</reference>
<keyword evidence="2" id="KW-0449">Lipoprotein</keyword>
<dbReference type="InterPro" id="IPR030852">
    <property type="entry name" value="RcsF"/>
</dbReference>
<dbReference type="PATRIC" id="fig|1157951.4.peg.3057"/>
<dbReference type="HAMAP" id="MF_00976">
    <property type="entry name" value="RcsF"/>
    <property type="match status" value="1"/>
</dbReference>
<dbReference type="GO" id="GO:0031241">
    <property type="term" value="C:periplasmic side of cell outer membrane"/>
    <property type="evidence" value="ECO:0007669"/>
    <property type="project" value="UniProtKB-UniRule"/>
</dbReference>
<comment type="subcellular location">
    <subcellularLocation>
        <location evidence="1">Cell outer membrane</location>
        <topology evidence="1">Lipid-anchor</topology>
        <orientation evidence="1">Periplasmic side</orientation>
    </subcellularLocation>
</comment>
<dbReference type="HOGENOM" id="CLU_142248_1_0_6"/>
<protein>
    <recommendedName>
        <fullName evidence="1">Outer membrane lipoprotein RcsF</fullName>
    </recommendedName>
</protein>
<evidence type="ECO:0000313" key="2">
    <source>
        <dbReference type="EMBL" id="AFH94861.1"/>
    </source>
</evidence>
<dbReference type="NCBIfam" id="NF008048">
    <property type="entry name" value="PRK10781.1"/>
    <property type="match status" value="1"/>
</dbReference>
<keyword evidence="1" id="KW-0998">Cell outer membrane</keyword>
<dbReference type="KEGG" id="psi:S70_15180"/>
<evidence type="ECO:0000313" key="3">
    <source>
        <dbReference type="Proteomes" id="UP000005012"/>
    </source>
</evidence>